<evidence type="ECO:0000313" key="3">
    <source>
        <dbReference type="Proteomes" id="UP000701801"/>
    </source>
</evidence>
<organism evidence="2 3">
    <name type="scientific">Hymenoscyphus albidus</name>
    <dbReference type="NCBI Taxonomy" id="595503"/>
    <lineage>
        <taxon>Eukaryota</taxon>
        <taxon>Fungi</taxon>
        <taxon>Dikarya</taxon>
        <taxon>Ascomycota</taxon>
        <taxon>Pezizomycotina</taxon>
        <taxon>Leotiomycetes</taxon>
        <taxon>Helotiales</taxon>
        <taxon>Helotiaceae</taxon>
        <taxon>Hymenoscyphus</taxon>
    </lineage>
</organism>
<dbReference type="PANTHER" id="PTHR13379:SF0">
    <property type="entry name" value="UPF0415 PROTEIN C7ORF25"/>
    <property type="match status" value="1"/>
</dbReference>
<dbReference type="InterPro" id="IPR010733">
    <property type="entry name" value="DUF1308"/>
</dbReference>
<reference evidence="2" key="1">
    <citation type="submission" date="2021-07" db="EMBL/GenBank/DDBJ databases">
        <authorList>
            <person name="Durling M."/>
        </authorList>
    </citation>
    <scope>NUCLEOTIDE SEQUENCE</scope>
</reference>
<protein>
    <recommendedName>
        <fullName evidence="1">DUF1308 domain-containing protein</fullName>
    </recommendedName>
</protein>
<dbReference type="AlphaFoldDB" id="A0A9N9LN19"/>
<proteinExistence type="predicted"/>
<dbReference type="OrthoDB" id="441890at2759"/>
<gene>
    <name evidence="2" type="ORF">HYALB_00002353</name>
</gene>
<dbReference type="PANTHER" id="PTHR13379">
    <property type="entry name" value="UNCHARACTERIZED DUF1308"/>
    <property type="match status" value="1"/>
</dbReference>
<dbReference type="EMBL" id="CAJVRM010000162">
    <property type="protein sequence ID" value="CAG8976075.1"/>
    <property type="molecule type" value="Genomic_DNA"/>
</dbReference>
<name>A0A9N9LN19_9HELO</name>
<comment type="caution">
    <text evidence="2">The sequence shown here is derived from an EMBL/GenBank/DDBJ whole genome shotgun (WGS) entry which is preliminary data.</text>
</comment>
<evidence type="ECO:0000313" key="2">
    <source>
        <dbReference type="EMBL" id="CAG8976075.1"/>
    </source>
</evidence>
<evidence type="ECO:0000259" key="1">
    <source>
        <dbReference type="Pfam" id="PF07000"/>
    </source>
</evidence>
<dbReference type="Proteomes" id="UP000701801">
    <property type="component" value="Unassembled WGS sequence"/>
</dbReference>
<sequence>MLENGTPVSSGEVIESKMADLSINGSSHGDGATEASDSMTEQINHERLGAEMQERCRILVAELEEYQEYLRKQKKESSSVELRTFRSGLNAEMKLINKLATKDSSNLKIAHSLRSSNFLFYASLWSTAKTCRGITALSRRFYWEPDTKTATINGRNHLHGAKKKSHSAVADIVCEDGLEWVKVSSNTEKRIIWDLAKAGWVPDSDSEDEEADEEGGDAEGLLKQVETLVKAAKTTRVRYRNPIVRLVLPRISREPEAKEVGIVLQKLRNLGVVVQTKEDLGEEPKLVDVVEKLMPDRYEKFSEVLNIDCTVLLAFVSDISYGTVEEADWHNKMIQIQRKLEAEEHLLPSTLKILWPACASKTLVCTREAATRMLEIVNTIGTDAEKVRTSLLLRTPIPHYPPPPLTPSETIAAFQAHSQYPVPSTWQIPIQIIDIDIPSMLAELPASATIVAERLSEMNRSVLLYGWWSGRTTITSNRAVVRDVEGPVEEFRVGEERGPDVWSSIKPRSLVGKEKERRGSVE</sequence>
<feature type="domain" description="DUF1308" evidence="1">
    <location>
        <begin position="305"/>
        <end position="394"/>
    </location>
</feature>
<keyword evidence="3" id="KW-1185">Reference proteome</keyword>
<dbReference type="Pfam" id="PF07000">
    <property type="entry name" value="DUF1308"/>
    <property type="match status" value="1"/>
</dbReference>
<accession>A0A9N9LN19</accession>